<evidence type="ECO:0000256" key="1">
    <source>
        <dbReference type="ARBA" id="ARBA00004141"/>
    </source>
</evidence>
<dbReference type="SUPFAM" id="SSF118215">
    <property type="entry name" value="Proton glutamate symport protein"/>
    <property type="match status" value="1"/>
</dbReference>
<evidence type="ECO:0000256" key="4">
    <source>
        <dbReference type="ARBA" id="ARBA00022448"/>
    </source>
</evidence>
<evidence type="ECO:0000313" key="11">
    <source>
        <dbReference type="EMBL" id="MCU9594183.1"/>
    </source>
</evidence>
<accession>A0ABT2WES7</accession>
<keyword evidence="6" id="KW-0029">Amino-acid transport</keyword>
<comment type="similarity">
    <text evidence="2">Belongs to the dicarboxylate/amino acid:cation symporter (DAACS) (TC 2.A.23) family.</text>
</comment>
<keyword evidence="5 10" id="KW-0812">Transmembrane</keyword>
<evidence type="ECO:0000256" key="6">
    <source>
        <dbReference type="ARBA" id="ARBA00022970"/>
    </source>
</evidence>
<evidence type="ECO:0000256" key="9">
    <source>
        <dbReference type="ARBA" id="ARBA00031293"/>
    </source>
</evidence>
<keyword evidence="4" id="KW-0813">Transport</keyword>
<dbReference type="InterPro" id="IPR036458">
    <property type="entry name" value="Na:dicarbo_symporter_sf"/>
</dbReference>
<evidence type="ECO:0000256" key="3">
    <source>
        <dbReference type="ARBA" id="ARBA00022031"/>
    </source>
</evidence>
<feature type="transmembrane region" description="Helical" evidence="10">
    <location>
        <begin position="225"/>
        <end position="245"/>
    </location>
</feature>
<keyword evidence="8 10" id="KW-0472">Membrane</keyword>
<keyword evidence="12" id="KW-1185">Reference proteome</keyword>
<dbReference type="InterPro" id="IPR001991">
    <property type="entry name" value="Na-dicarboxylate_symporter"/>
</dbReference>
<protein>
    <recommendedName>
        <fullName evidence="3">L-cystine uptake protein TcyP</fullName>
    </recommendedName>
    <alternativeName>
        <fullName evidence="9">Transporter of cystine TcyP</fullName>
    </alternativeName>
</protein>
<dbReference type="PANTHER" id="PTHR42865:SF5">
    <property type="entry name" value="L-CYSTINE TRANSPORTER TCYP"/>
    <property type="match status" value="1"/>
</dbReference>
<sequence length="464" mass="49203">MDTLFIIINIVVLIALIMGLFFMQKKHVSFSKRVFTGLGLGLLFGIIINLIYGTDSFVTVHTIEWFNIVGSGYVKLLQMVVMPLVFISIVGAFTKVTLSKNLGKISFYGIGILIITTGIAAAIAIATSIGFGLDGMELQAGEAEHARNQELTERAAMVEDMTIPEQILSFFPSNPFADLTGARPTSTIAVVIFASFVGMAYLGVRRKQPEQGELFKKIIDALYAIVMRIVTLVLRLTPIGVLALMVKVAATSNYAAIVNLGKFVIASYVALIAMFIVHLLLIAFAKLNPVIFVKKGIPVLTFAFTARSSAGALPLNIKTQTDGYGVSEGVANFVGPFGLSIGQNGCAGIYPAMLAVMVAPTVGIHPLDPGFIISLILVIMISSFGVAGVGGGATFASLIVLSVMNLPIAIVGLLISVEPLIDMGRTALNVSGSMMSGVLTSKITGELNEDVYNDKNSLDKVVGV</sequence>
<feature type="transmembrane region" description="Helical" evidence="10">
    <location>
        <begin position="371"/>
        <end position="389"/>
    </location>
</feature>
<feature type="transmembrane region" description="Helical" evidence="10">
    <location>
        <begin position="265"/>
        <end position="285"/>
    </location>
</feature>
<reference evidence="11 12" key="1">
    <citation type="submission" date="2022-10" db="EMBL/GenBank/DDBJ databases">
        <title>Description of Fervidibacillus gen. nov. in the family Fervidibacillaceae fam. nov. with two species, Fervidibacillus albus sp. nov., and Fervidibacillus halotolerans sp. nov., isolated from tidal flat sediments.</title>
        <authorList>
            <person name="Kwon K.K."/>
            <person name="Yang S.-H."/>
        </authorList>
    </citation>
    <scope>NUCLEOTIDE SEQUENCE [LARGE SCALE GENOMIC DNA]</scope>
    <source>
        <strain evidence="11 12">DSM 23332</strain>
    </source>
</reference>
<dbReference type="Pfam" id="PF00375">
    <property type="entry name" value="SDF"/>
    <property type="match status" value="1"/>
</dbReference>
<name>A0ABT2WES7_9BACI</name>
<feature type="transmembrane region" description="Helical" evidence="10">
    <location>
        <begin position="72"/>
        <end position="93"/>
    </location>
</feature>
<evidence type="ECO:0000256" key="2">
    <source>
        <dbReference type="ARBA" id="ARBA00006148"/>
    </source>
</evidence>
<proteinExistence type="inferred from homology"/>
<evidence type="ECO:0000256" key="10">
    <source>
        <dbReference type="SAM" id="Phobius"/>
    </source>
</evidence>
<comment type="subcellular location">
    <subcellularLocation>
        <location evidence="1">Membrane</location>
        <topology evidence="1">Multi-pass membrane protein</topology>
    </subcellularLocation>
</comment>
<comment type="caution">
    <text evidence="11">The sequence shown here is derived from an EMBL/GenBank/DDBJ whole genome shotgun (WGS) entry which is preliminary data.</text>
</comment>
<gene>
    <name evidence="11" type="ORF">OEV82_06910</name>
</gene>
<feature type="transmembrane region" description="Helical" evidence="10">
    <location>
        <begin position="185"/>
        <end position="204"/>
    </location>
</feature>
<dbReference type="Proteomes" id="UP001208656">
    <property type="component" value="Unassembled WGS sequence"/>
</dbReference>
<dbReference type="EMBL" id="JAOUSE010000015">
    <property type="protein sequence ID" value="MCU9594183.1"/>
    <property type="molecule type" value="Genomic_DNA"/>
</dbReference>
<feature type="transmembrane region" description="Helical" evidence="10">
    <location>
        <begin position="337"/>
        <end position="359"/>
    </location>
</feature>
<evidence type="ECO:0000313" key="12">
    <source>
        <dbReference type="Proteomes" id="UP001208656"/>
    </source>
</evidence>
<evidence type="ECO:0000256" key="8">
    <source>
        <dbReference type="ARBA" id="ARBA00023136"/>
    </source>
</evidence>
<dbReference type="PRINTS" id="PR00173">
    <property type="entry name" value="EDTRNSPORT"/>
</dbReference>
<keyword evidence="7 10" id="KW-1133">Transmembrane helix</keyword>
<evidence type="ECO:0000256" key="7">
    <source>
        <dbReference type="ARBA" id="ARBA00022989"/>
    </source>
</evidence>
<feature type="transmembrane region" description="Helical" evidence="10">
    <location>
        <begin position="34"/>
        <end position="52"/>
    </location>
</feature>
<feature type="transmembrane region" description="Helical" evidence="10">
    <location>
        <begin position="6"/>
        <end position="22"/>
    </location>
</feature>
<evidence type="ECO:0000256" key="5">
    <source>
        <dbReference type="ARBA" id="ARBA00022692"/>
    </source>
</evidence>
<dbReference type="RefSeq" id="WP_263061419.1">
    <property type="nucleotide sequence ID" value="NZ_JAOUSE010000015.1"/>
</dbReference>
<dbReference type="Gene3D" id="1.10.3860.10">
    <property type="entry name" value="Sodium:dicarboxylate symporter"/>
    <property type="match status" value="1"/>
</dbReference>
<feature type="transmembrane region" description="Helical" evidence="10">
    <location>
        <begin position="105"/>
        <end position="131"/>
    </location>
</feature>
<organism evidence="11 12">
    <name type="scientific">Pallidibacillus thermolactis</name>
    <dbReference type="NCBI Taxonomy" id="251051"/>
    <lineage>
        <taxon>Bacteria</taxon>
        <taxon>Bacillati</taxon>
        <taxon>Bacillota</taxon>
        <taxon>Bacilli</taxon>
        <taxon>Bacillales</taxon>
        <taxon>Bacillaceae</taxon>
        <taxon>Pallidibacillus</taxon>
    </lineage>
</organism>
<dbReference type="PANTHER" id="PTHR42865">
    <property type="entry name" value="PROTON/GLUTAMATE-ASPARTATE SYMPORTER"/>
    <property type="match status" value="1"/>
</dbReference>
<feature type="transmembrane region" description="Helical" evidence="10">
    <location>
        <begin position="395"/>
        <end position="415"/>
    </location>
</feature>